<keyword evidence="1" id="KW-0812">Transmembrane</keyword>
<proteinExistence type="predicted"/>
<feature type="transmembrane region" description="Helical" evidence="1">
    <location>
        <begin position="38"/>
        <end position="59"/>
    </location>
</feature>
<evidence type="ECO:0000313" key="2">
    <source>
        <dbReference type="EMBL" id="MVQ36467.1"/>
    </source>
</evidence>
<evidence type="ECO:0000313" key="3">
    <source>
        <dbReference type="Proteomes" id="UP000467637"/>
    </source>
</evidence>
<keyword evidence="3" id="KW-1185">Reference proteome</keyword>
<keyword evidence="1" id="KW-1133">Transmembrane helix</keyword>
<comment type="caution">
    <text evidence="2">The sequence shown here is derived from an EMBL/GenBank/DDBJ whole genome shotgun (WGS) entry which is preliminary data.</text>
</comment>
<dbReference type="EMBL" id="WSEM01000016">
    <property type="protein sequence ID" value="MVQ36467.1"/>
    <property type="molecule type" value="Genomic_DNA"/>
</dbReference>
<gene>
    <name evidence="2" type="ORF">GON05_17805</name>
</gene>
<evidence type="ECO:0000256" key="1">
    <source>
        <dbReference type="SAM" id="Phobius"/>
    </source>
</evidence>
<organism evidence="2 3">
    <name type="scientific">Paenibacillus anseongense</name>
    <dbReference type="NCBI Taxonomy" id="2682845"/>
    <lineage>
        <taxon>Bacteria</taxon>
        <taxon>Bacillati</taxon>
        <taxon>Bacillota</taxon>
        <taxon>Bacilli</taxon>
        <taxon>Bacillales</taxon>
        <taxon>Paenibacillaceae</taxon>
        <taxon>Paenibacillus</taxon>
    </lineage>
</organism>
<name>A0ABW9U8K9_9BACL</name>
<dbReference type="Proteomes" id="UP000467637">
    <property type="component" value="Unassembled WGS sequence"/>
</dbReference>
<protein>
    <submittedName>
        <fullName evidence="2">Uncharacterized protein</fullName>
    </submittedName>
</protein>
<reference evidence="2 3" key="1">
    <citation type="submission" date="2019-12" db="EMBL/GenBank/DDBJ databases">
        <authorList>
            <person name="Huq M.A."/>
        </authorList>
    </citation>
    <scope>NUCLEOTIDE SEQUENCE [LARGE SCALE GENOMIC DNA]</scope>
    <source>
        <strain evidence="2 3">MAH-34</strain>
    </source>
</reference>
<accession>A0ABW9U8K9</accession>
<sequence>MGLVDGYLGGAIRVVEQVVPDMVEKGEGSLLFTTGLSAMYPMPILGHIGIVLPALRTYILNL</sequence>
<keyword evidence="1" id="KW-0472">Membrane</keyword>
<dbReference type="RefSeq" id="WP_157320481.1">
    <property type="nucleotide sequence ID" value="NZ_WSEM01000016.1"/>
</dbReference>